<dbReference type="EMBL" id="ACJM01000014">
    <property type="protein sequence ID" value="EEG76641.1"/>
    <property type="molecule type" value="Genomic_DNA"/>
</dbReference>
<dbReference type="InterPro" id="IPR006015">
    <property type="entry name" value="Universal_stress_UspA"/>
</dbReference>
<dbReference type="Proteomes" id="UP000006443">
    <property type="component" value="Unassembled WGS sequence"/>
</dbReference>
<evidence type="ECO:0000313" key="5">
    <source>
        <dbReference type="Proteomes" id="UP000006443"/>
    </source>
</evidence>
<comment type="caution">
    <text evidence="4">The sequence shown here is derived from an EMBL/GenBank/DDBJ whole genome shotgun (WGS) entry which is preliminary data.</text>
</comment>
<evidence type="ECO:0000259" key="3">
    <source>
        <dbReference type="Pfam" id="PF00582"/>
    </source>
</evidence>
<dbReference type="PRINTS" id="PR01438">
    <property type="entry name" value="UNVRSLSTRESS"/>
</dbReference>
<dbReference type="InterPro" id="IPR006016">
    <property type="entry name" value="UspA"/>
</dbReference>
<evidence type="ECO:0000256" key="1">
    <source>
        <dbReference type="ARBA" id="ARBA00008791"/>
    </source>
</evidence>
<reference evidence="4 5" key="1">
    <citation type="submission" date="2009-02" db="EMBL/GenBank/DDBJ databases">
        <title>Sequencing of the draft genome and assembly of Dethiobacter alkaliphilus AHT 1.</title>
        <authorList>
            <consortium name="US DOE Joint Genome Institute (JGI-PGF)"/>
            <person name="Lucas S."/>
            <person name="Copeland A."/>
            <person name="Lapidus A."/>
            <person name="Glavina del Rio T."/>
            <person name="Dalin E."/>
            <person name="Tice H."/>
            <person name="Bruce D."/>
            <person name="Goodwin L."/>
            <person name="Pitluck S."/>
            <person name="Larimer F."/>
            <person name="Land M.L."/>
            <person name="Hauser L."/>
            <person name="Muyzer G."/>
        </authorList>
    </citation>
    <scope>NUCLEOTIDE SEQUENCE [LARGE SCALE GENOMIC DNA]</scope>
    <source>
        <strain evidence="4 5">AHT 1</strain>
    </source>
</reference>
<dbReference type="Gene3D" id="3.40.50.620">
    <property type="entry name" value="HUPs"/>
    <property type="match status" value="2"/>
</dbReference>
<dbReference type="RefSeq" id="WP_008517885.1">
    <property type="nucleotide sequence ID" value="NZ_ACJM01000014.1"/>
</dbReference>
<dbReference type="PANTHER" id="PTHR46268">
    <property type="entry name" value="STRESS RESPONSE PROTEIN NHAX"/>
    <property type="match status" value="1"/>
</dbReference>
<feature type="domain" description="UspA" evidence="3">
    <location>
        <begin position="3"/>
        <end position="126"/>
    </location>
</feature>
<dbReference type="AlphaFoldDB" id="C0GJ08"/>
<gene>
    <name evidence="4" type="ORF">DealDRAFT_2467</name>
</gene>
<accession>C0GJ08</accession>
<feature type="domain" description="UspA" evidence="3">
    <location>
        <begin position="146"/>
        <end position="275"/>
    </location>
</feature>
<dbReference type="STRING" id="555088.DealDRAFT_2467"/>
<evidence type="ECO:0000256" key="2">
    <source>
        <dbReference type="SAM" id="Coils"/>
    </source>
</evidence>
<dbReference type="eggNOG" id="COG0589">
    <property type="taxonomic scope" value="Bacteria"/>
</dbReference>
<feature type="coiled-coil region" evidence="2">
    <location>
        <begin position="189"/>
        <end position="216"/>
    </location>
</feature>
<sequence>MLFKKILLATDFSQCAEQLWNCAGELRELGAKELVAVHVAPLTGGRLSDHAKEKLDQHLAELKDLGFEVRSLVRTGPAAQEIRDVAEEEDVDLVLLGAKGENRIREFFLGSTARDLIRICDKPVLVEKFKMLEDEQECAAVCTRKFRRVLLPLDFSEDSLRIYELVRDKLAPWVDEAVLAHIVDQGSSKKVVEKMKNEAQDRLAALRLNLADAGVETEIRIRTGIPSKYLAQIAEEDAVTLVMMPTRGAGNVTELLLGSTAENVARHSSRPVMLFPVKK</sequence>
<dbReference type="InterPro" id="IPR014729">
    <property type="entry name" value="Rossmann-like_a/b/a_fold"/>
</dbReference>
<dbReference type="SUPFAM" id="SSF52402">
    <property type="entry name" value="Adenine nucleotide alpha hydrolases-like"/>
    <property type="match status" value="2"/>
</dbReference>
<evidence type="ECO:0000313" key="4">
    <source>
        <dbReference type="EMBL" id="EEG76641.1"/>
    </source>
</evidence>
<dbReference type="CDD" id="cd00293">
    <property type="entry name" value="USP-like"/>
    <property type="match status" value="2"/>
</dbReference>
<comment type="similarity">
    <text evidence="1">Belongs to the universal stress protein A family.</text>
</comment>
<dbReference type="Pfam" id="PF00582">
    <property type="entry name" value="Usp"/>
    <property type="match status" value="2"/>
</dbReference>
<dbReference type="OrthoDB" id="9794782at2"/>
<name>C0GJ08_DETAL</name>
<keyword evidence="2" id="KW-0175">Coiled coil</keyword>
<organism evidence="4 5">
    <name type="scientific">Dethiobacter alkaliphilus AHT 1</name>
    <dbReference type="NCBI Taxonomy" id="555088"/>
    <lineage>
        <taxon>Bacteria</taxon>
        <taxon>Bacillati</taxon>
        <taxon>Bacillota</taxon>
        <taxon>Dethiobacteria</taxon>
        <taxon>Dethiobacterales</taxon>
        <taxon>Dethiobacteraceae</taxon>
        <taxon>Dethiobacter</taxon>
    </lineage>
</organism>
<dbReference type="PANTHER" id="PTHR46268:SF26">
    <property type="entry name" value="UNIVERSAL STRESS PROTEIN MJ0577"/>
    <property type="match status" value="1"/>
</dbReference>
<proteinExistence type="inferred from homology"/>
<protein>
    <submittedName>
        <fullName evidence="4">UspA domain protein</fullName>
    </submittedName>
</protein>
<keyword evidence="5" id="KW-1185">Reference proteome</keyword>